<name>A0ABM5G116_9SAUR</name>
<feature type="disulfide bond" evidence="5">
    <location>
        <begin position="419"/>
        <end position="424"/>
    </location>
</feature>
<dbReference type="Proteomes" id="UP001652642">
    <property type="component" value="Chromosome 3"/>
</dbReference>
<evidence type="ECO:0000313" key="7">
    <source>
        <dbReference type="Proteomes" id="UP001652642"/>
    </source>
</evidence>
<dbReference type="PANTHER" id="PTHR13024">
    <property type="entry name" value="MICROSOMAL TRIGLYCERIDE TRANSFER PROTEIN, LARGE SUBUNIT"/>
    <property type="match status" value="1"/>
</dbReference>
<evidence type="ECO:0000256" key="3">
    <source>
        <dbReference type="ARBA" id="ARBA00022729"/>
    </source>
</evidence>
<protein>
    <submittedName>
        <fullName evidence="8">Microsomal triglyceride transfer protein large subunit-like isoform X2</fullName>
    </submittedName>
</protein>
<dbReference type="Pfam" id="PF01347">
    <property type="entry name" value="Vitellogenin_N"/>
    <property type="match status" value="1"/>
</dbReference>
<comment type="caution">
    <text evidence="5">Lacks conserved residue(s) required for the propagation of feature annotation.</text>
</comment>
<evidence type="ECO:0000313" key="8">
    <source>
        <dbReference type="RefSeq" id="XP_072851337.1"/>
    </source>
</evidence>
<keyword evidence="5" id="KW-1015">Disulfide bond</keyword>
<keyword evidence="4" id="KW-0256">Endoplasmic reticulum</keyword>
<sequence>MSETLETPSFQSGILYQYRYTLDGHINYLSRLPLGGSKFKAEASVDVHLLWRNPTEPTQQFLQIQIHDLRGHSDMKEKKSQNIDENQSVKLSLNARDVEQPMFLHWNKGKIEGIYGEKTGNALTLELKRGLISLFQLQAHSGTETEEDISGSCQVTYTVSKNSALKTKDLHSCVRPKFGFSAVNKIFGVLWQPTSKIHYALEGNLIKSILSEENHIISLTLKSSTGVNIASRQHLEFVTQVPGPKELSGKNLEDVLAAVLQKPQPINIASDPAKRICTQCPTLRTYLKTHAKKKLKINLSRASTTWHFCKVVQMLRDAKKKDILLLLKGAPESMIPFYVEAAVAAQSTACLTALSEFLDFGNKTQAPLIEKFLYAAALSPRPSKELLHLVLDKLNEKKLDSAIWETGNLVSGSLLGKLCRQKLCELQEVRLKMETILRRLKSTKKDSEKVIYLLSLKAALLPESIPTFLHYAEEGSAAVSATALSALQRYSAEHISSTVKMAMKHIFHQTRRQYQKTSRLAAAEMLLENSPSPMDFINVVLATRELEPEMSRFLLSKIQGIVHSRHHPTRQLIKDVLKDPQINNYFFLSSEAGSSISFSGPLAVTSDSLSTFGLELLFSDVGILRKSTTSFNILSHGHQLQAAQVAIEAKGFEGFMGGNPGDEEEDFMAGMSAVLLDVQLRPVAFFEGYADLMSKVLMSSLEPTSVIKGNVLLMDHQQAIPLQSGFQTIITLQGGLGLDVSADINMNLWEQEFKTGIKTRGALTIDFQVELDTPFYQATVKSQTEAEMATSFNTVAKFFDSPVLMCLQLTEDQVSYREIFTVSESSTNHSLTIRKGNRATIPGRELPLHKANSAMCKILLAQTVGQ</sequence>
<dbReference type="InterPro" id="IPR015819">
    <property type="entry name" value="Lipid_transp_b-sht_shell"/>
</dbReference>
<dbReference type="InterPro" id="IPR039988">
    <property type="entry name" value="MTTP"/>
</dbReference>
<evidence type="ECO:0000256" key="2">
    <source>
        <dbReference type="ARBA" id="ARBA00022448"/>
    </source>
</evidence>
<evidence type="ECO:0000256" key="1">
    <source>
        <dbReference type="ARBA" id="ARBA00004240"/>
    </source>
</evidence>
<proteinExistence type="predicted"/>
<comment type="subcellular location">
    <subcellularLocation>
        <location evidence="1">Endoplasmic reticulum</location>
    </subcellularLocation>
</comment>
<accession>A0ABM5G116</accession>
<dbReference type="PANTHER" id="PTHR13024:SF2">
    <property type="entry name" value="MICROSOMAL TRIGLYCERIDE TRANSFER PROTEIN-LIKE"/>
    <property type="match status" value="1"/>
</dbReference>
<feature type="domain" description="Vitellogenin" evidence="6">
    <location>
        <begin position="10"/>
        <end position="628"/>
    </location>
</feature>
<dbReference type="Gene3D" id="2.30.230.10">
    <property type="entry name" value="Lipovitellin, beta-sheet shell regions, chain A"/>
    <property type="match status" value="1"/>
</dbReference>
<dbReference type="InterPro" id="IPR001747">
    <property type="entry name" value="Vitellogenin_N"/>
</dbReference>
<dbReference type="SMART" id="SM00638">
    <property type="entry name" value="LPD_N"/>
    <property type="match status" value="1"/>
</dbReference>
<evidence type="ECO:0000256" key="4">
    <source>
        <dbReference type="ARBA" id="ARBA00022824"/>
    </source>
</evidence>
<organism evidence="7 8">
    <name type="scientific">Pogona vitticeps</name>
    <name type="common">central bearded dragon</name>
    <dbReference type="NCBI Taxonomy" id="103695"/>
    <lineage>
        <taxon>Eukaryota</taxon>
        <taxon>Metazoa</taxon>
        <taxon>Chordata</taxon>
        <taxon>Craniata</taxon>
        <taxon>Vertebrata</taxon>
        <taxon>Euteleostomi</taxon>
        <taxon>Lepidosauria</taxon>
        <taxon>Squamata</taxon>
        <taxon>Bifurcata</taxon>
        <taxon>Unidentata</taxon>
        <taxon>Episquamata</taxon>
        <taxon>Toxicofera</taxon>
        <taxon>Iguania</taxon>
        <taxon>Acrodonta</taxon>
        <taxon>Agamidae</taxon>
        <taxon>Amphibolurinae</taxon>
        <taxon>Pogona</taxon>
    </lineage>
</organism>
<dbReference type="InterPro" id="IPR015816">
    <property type="entry name" value="Vitellinogen_b-sht_N"/>
</dbReference>
<dbReference type="SUPFAM" id="SSF56968">
    <property type="entry name" value="Lipovitellin-phosvitin complex, beta-sheet shell regions"/>
    <property type="match status" value="1"/>
</dbReference>
<dbReference type="Gene3D" id="1.25.10.20">
    <property type="entry name" value="Vitellinogen, superhelical"/>
    <property type="match status" value="1"/>
</dbReference>
<dbReference type="InterPro" id="IPR045811">
    <property type="entry name" value="MTP_lip-bd"/>
</dbReference>
<keyword evidence="2" id="KW-0813">Transport</keyword>
<dbReference type="GeneID" id="110073674"/>
<evidence type="ECO:0000256" key="5">
    <source>
        <dbReference type="PROSITE-ProRule" id="PRU00557"/>
    </source>
</evidence>
<dbReference type="InterPro" id="IPR011030">
    <property type="entry name" value="Lipovitellin_superhlx_dom"/>
</dbReference>
<reference evidence="8" key="1">
    <citation type="submission" date="2025-08" db="UniProtKB">
        <authorList>
            <consortium name="RefSeq"/>
        </authorList>
    </citation>
    <scope>IDENTIFICATION</scope>
</reference>
<dbReference type="SUPFAM" id="SSF48431">
    <property type="entry name" value="Lipovitellin-phosvitin complex, superhelical domain"/>
    <property type="match status" value="1"/>
</dbReference>
<dbReference type="Pfam" id="PF19444">
    <property type="entry name" value="MTP_lip_bd"/>
    <property type="match status" value="1"/>
</dbReference>
<gene>
    <name evidence="8" type="primary">LOC110073674</name>
</gene>
<dbReference type="RefSeq" id="XP_072851337.1">
    <property type="nucleotide sequence ID" value="XM_072995236.1"/>
</dbReference>
<dbReference type="PROSITE" id="PS51211">
    <property type="entry name" value="VITELLOGENIN"/>
    <property type="match status" value="1"/>
</dbReference>
<keyword evidence="3" id="KW-0732">Signal</keyword>
<evidence type="ECO:0000259" key="6">
    <source>
        <dbReference type="PROSITE" id="PS51211"/>
    </source>
</evidence>
<keyword evidence="7" id="KW-1185">Reference proteome</keyword>